<organism evidence="3">
    <name type="scientific">Timema poppense</name>
    <name type="common">Walking stick</name>
    <dbReference type="NCBI Taxonomy" id="170557"/>
    <lineage>
        <taxon>Eukaryota</taxon>
        <taxon>Metazoa</taxon>
        <taxon>Ecdysozoa</taxon>
        <taxon>Arthropoda</taxon>
        <taxon>Hexapoda</taxon>
        <taxon>Insecta</taxon>
        <taxon>Pterygota</taxon>
        <taxon>Neoptera</taxon>
        <taxon>Polyneoptera</taxon>
        <taxon>Phasmatodea</taxon>
        <taxon>Timematodea</taxon>
        <taxon>Timematoidea</taxon>
        <taxon>Timematidae</taxon>
        <taxon>Timema</taxon>
    </lineage>
</organism>
<dbReference type="AlphaFoldDB" id="A0A7R9CWB5"/>
<dbReference type="EMBL" id="OD001949">
    <property type="protein sequence ID" value="CAD7403665.1"/>
    <property type="molecule type" value="Genomic_DNA"/>
</dbReference>
<evidence type="ECO:0000256" key="1">
    <source>
        <dbReference type="SAM" id="MobiDB-lite"/>
    </source>
</evidence>
<sequence length="320" mass="36704">MIAIEGATTSMELKAGRYTCGQMERYLTPDSSHVSYLCLAMCCNFCNVERLFWTERNTKSLIQEYMKLLKLFRDPRCKQKDLWSKVSRNMRQNGVDVTANMCDRKWRNLKQAFKSNYYKTLKCPSTNRQIKDEMVRTCEKDGNWKNSEEVDEGGSREKTEKKGGRCKERHPEEGLSQYIFTDSTALLCAGLPIPPTRDVLVINQPHPVLHPLCKSLYDGVWQGLVLARSKLRIPHLLLGRRGRSPRSTLLLLCYTAVLCFLQKHNTLLLFPLGLHPIVGGYEPRPWSSTKGLKSLPAHLLAVCLCANLRRDRAIRKKIIC</sequence>
<gene>
    <name evidence="3" type="ORF">TPSB3V08_LOCUS4154</name>
</gene>
<name>A0A7R9CWB5_TIMPO</name>
<dbReference type="Pfam" id="PF13837">
    <property type="entry name" value="Myb_DNA-bind_4"/>
    <property type="match status" value="1"/>
</dbReference>
<protein>
    <recommendedName>
        <fullName evidence="2">Myb/SANT-like DNA-binding domain-containing protein</fullName>
    </recommendedName>
</protein>
<evidence type="ECO:0000259" key="2">
    <source>
        <dbReference type="Pfam" id="PF13837"/>
    </source>
</evidence>
<dbReference type="Gene3D" id="1.10.10.60">
    <property type="entry name" value="Homeodomain-like"/>
    <property type="match status" value="1"/>
</dbReference>
<accession>A0A7R9CWB5</accession>
<proteinExistence type="predicted"/>
<feature type="region of interest" description="Disordered" evidence="1">
    <location>
        <begin position="146"/>
        <end position="169"/>
    </location>
</feature>
<feature type="domain" description="Myb/SANT-like DNA-binding" evidence="2">
    <location>
        <begin position="52"/>
        <end position="115"/>
    </location>
</feature>
<dbReference type="InterPro" id="IPR044822">
    <property type="entry name" value="Myb_DNA-bind_4"/>
</dbReference>
<evidence type="ECO:0000313" key="3">
    <source>
        <dbReference type="EMBL" id="CAD7403665.1"/>
    </source>
</evidence>
<reference evidence="3" key="1">
    <citation type="submission" date="2020-11" db="EMBL/GenBank/DDBJ databases">
        <authorList>
            <person name="Tran Van P."/>
        </authorList>
    </citation>
    <scope>NUCLEOTIDE SEQUENCE</scope>
</reference>